<gene>
    <name evidence="1" type="ORF">PLEPLA_LOCUS43240</name>
</gene>
<evidence type="ECO:0000313" key="1">
    <source>
        <dbReference type="EMBL" id="CAB1455464.1"/>
    </source>
</evidence>
<reference evidence="1" key="1">
    <citation type="submission" date="2020-03" db="EMBL/GenBank/DDBJ databases">
        <authorList>
            <person name="Weist P."/>
        </authorList>
    </citation>
    <scope>NUCLEOTIDE SEQUENCE</scope>
</reference>
<comment type="caution">
    <text evidence="1">The sequence shown here is derived from an EMBL/GenBank/DDBJ whole genome shotgun (WGS) entry which is preliminary data.</text>
</comment>
<dbReference type="AlphaFoldDB" id="A0A9N7VRL7"/>
<protein>
    <submittedName>
        <fullName evidence="1">Uncharacterized protein</fullName>
    </submittedName>
</protein>
<accession>A0A9N7VRL7</accession>
<proteinExistence type="predicted"/>
<name>A0A9N7VRL7_PLEPL</name>
<organism evidence="1 2">
    <name type="scientific">Pleuronectes platessa</name>
    <name type="common">European plaice</name>
    <dbReference type="NCBI Taxonomy" id="8262"/>
    <lineage>
        <taxon>Eukaryota</taxon>
        <taxon>Metazoa</taxon>
        <taxon>Chordata</taxon>
        <taxon>Craniata</taxon>
        <taxon>Vertebrata</taxon>
        <taxon>Euteleostomi</taxon>
        <taxon>Actinopterygii</taxon>
        <taxon>Neopterygii</taxon>
        <taxon>Teleostei</taxon>
        <taxon>Neoteleostei</taxon>
        <taxon>Acanthomorphata</taxon>
        <taxon>Carangaria</taxon>
        <taxon>Pleuronectiformes</taxon>
        <taxon>Pleuronectoidei</taxon>
        <taxon>Pleuronectidae</taxon>
        <taxon>Pleuronectes</taxon>
    </lineage>
</organism>
<evidence type="ECO:0000313" key="2">
    <source>
        <dbReference type="Proteomes" id="UP001153269"/>
    </source>
</evidence>
<dbReference type="EMBL" id="CADEAL010004257">
    <property type="protein sequence ID" value="CAB1455464.1"/>
    <property type="molecule type" value="Genomic_DNA"/>
</dbReference>
<sequence length="155" mass="16855">MPLQIYSPGTSRRLSSIMTGSSCSGWHGGRGVVELEEEEAEEGVWSVGAWPQQQPADSVRFLHIHNTASCALLSGRSWSRSSGLIFPGDGVFYARRRKVPFTRASCCVPRGRSGFDRSCCCGVELVLFGVFSGRDPGLETEVAPGLCLHSRCLFL</sequence>
<dbReference type="Proteomes" id="UP001153269">
    <property type="component" value="Unassembled WGS sequence"/>
</dbReference>
<keyword evidence="2" id="KW-1185">Reference proteome</keyword>